<evidence type="ECO:0008006" key="14">
    <source>
        <dbReference type="Google" id="ProtNLM"/>
    </source>
</evidence>
<keyword evidence="8" id="KW-0482">Metalloprotease</keyword>
<dbReference type="Pfam" id="PF05649">
    <property type="entry name" value="Peptidase_M13_N"/>
    <property type="match status" value="1"/>
</dbReference>
<dbReference type="Gene3D" id="3.40.390.10">
    <property type="entry name" value="Collagenase (Catalytic Domain)"/>
    <property type="match status" value="1"/>
</dbReference>
<dbReference type="SUPFAM" id="SSF55486">
    <property type="entry name" value="Metalloproteases ('zincins'), catalytic domain"/>
    <property type="match status" value="1"/>
</dbReference>
<dbReference type="InterPro" id="IPR000718">
    <property type="entry name" value="Peptidase_M13"/>
</dbReference>
<comment type="similarity">
    <text evidence="3">Belongs to the peptidase M13 family.</text>
</comment>
<comment type="caution">
    <text evidence="12">The sequence shown here is derived from an EMBL/GenBank/DDBJ whole genome shotgun (WGS) entry which is preliminary data.</text>
</comment>
<keyword evidence="9" id="KW-0812">Transmembrane</keyword>
<dbReference type="PANTHER" id="PTHR11733:SF228">
    <property type="entry name" value="PROTEIN GONE EARLY"/>
    <property type="match status" value="1"/>
</dbReference>
<evidence type="ECO:0000256" key="1">
    <source>
        <dbReference type="ARBA" id="ARBA00001947"/>
    </source>
</evidence>
<evidence type="ECO:0000259" key="10">
    <source>
        <dbReference type="Pfam" id="PF01431"/>
    </source>
</evidence>
<reference evidence="12 13" key="1">
    <citation type="submission" date="2020-04" db="EMBL/GenBank/DDBJ databases">
        <authorList>
            <person name="Alioto T."/>
            <person name="Alioto T."/>
            <person name="Gomez Garrido J."/>
        </authorList>
    </citation>
    <scope>NUCLEOTIDE SEQUENCE [LARGE SCALE GENOMIC DNA]</scope>
</reference>
<protein>
    <recommendedName>
        <fullName evidence="14">Peptidase M13 N-terminal domain-containing protein</fullName>
    </recommendedName>
</protein>
<feature type="domain" description="Peptidase M13 C-terminal" evidence="10">
    <location>
        <begin position="576"/>
        <end position="791"/>
    </location>
</feature>
<evidence type="ECO:0000256" key="2">
    <source>
        <dbReference type="ARBA" id="ARBA00004401"/>
    </source>
</evidence>
<evidence type="ECO:0000259" key="11">
    <source>
        <dbReference type="Pfam" id="PF05649"/>
    </source>
</evidence>
<keyword evidence="9" id="KW-1133">Transmembrane helix</keyword>
<dbReference type="Gene3D" id="1.10.1380.10">
    <property type="entry name" value="Neutral endopeptidase , domain2"/>
    <property type="match status" value="1"/>
</dbReference>
<comment type="subcellular location">
    <subcellularLocation>
        <location evidence="2">Cell membrane</location>
        <topology evidence="2">Single-pass type II membrane protein</topology>
    </subcellularLocation>
</comment>
<feature type="domain" description="Peptidase M13 N-terminal" evidence="11">
    <location>
        <begin position="126"/>
        <end position="514"/>
    </location>
</feature>
<dbReference type="Proteomes" id="UP000494165">
    <property type="component" value="Unassembled WGS sequence"/>
</dbReference>
<keyword evidence="13" id="KW-1185">Reference proteome</keyword>
<keyword evidence="4" id="KW-0645">Protease</keyword>
<dbReference type="OrthoDB" id="7867452at2759"/>
<dbReference type="InterPro" id="IPR024079">
    <property type="entry name" value="MetalloPept_cat_dom_sf"/>
</dbReference>
<dbReference type="GO" id="GO:0046872">
    <property type="term" value="F:metal ion binding"/>
    <property type="evidence" value="ECO:0007669"/>
    <property type="project" value="UniProtKB-KW"/>
</dbReference>
<accession>A0A8S1CCT9</accession>
<dbReference type="Pfam" id="PF01431">
    <property type="entry name" value="Peptidase_M13"/>
    <property type="match status" value="1"/>
</dbReference>
<keyword evidence="9" id="KW-0472">Membrane</keyword>
<evidence type="ECO:0000313" key="13">
    <source>
        <dbReference type="Proteomes" id="UP000494165"/>
    </source>
</evidence>
<evidence type="ECO:0000256" key="6">
    <source>
        <dbReference type="ARBA" id="ARBA00022801"/>
    </source>
</evidence>
<dbReference type="PANTHER" id="PTHR11733">
    <property type="entry name" value="ZINC METALLOPROTEASE FAMILY M13 NEPRILYSIN-RELATED"/>
    <property type="match status" value="1"/>
</dbReference>
<dbReference type="AlphaFoldDB" id="A0A8S1CCT9"/>
<evidence type="ECO:0000256" key="3">
    <source>
        <dbReference type="ARBA" id="ARBA00007357"/>
    </source>
</evidence>
<organism evidence="12 13">
    <name type="scientific">Cloeon dipterum</name>
    <dbReference type="NCBI Taxonomy" id="197152"/>
    <lineage>
        <taxon>Eukaryota</taxon>
        <taxon>Metazoa</taxon>
        <taxon>Ecdysozoa</taxon>
        <taxon>Arthropoda</taxon>
        <taxon>Hexapoda</taxon>
        <taxon>Insecta</taxon>
        <taxon>Pterygota</taxon>
        <taxon>Palaeoptera</taxon>
        <taxon>Ephemeroptera</taxon>
        <taxon>Pisciforma</taxon>
        <taxon>Baetidae</taxon>
        <taxon>Cloeon</taxon>
    </lineage>
</organism>
<evidence type="ECO:0000256" key="8">
    <source>
        <dbReference type="ARBA" id="ARBA00023049"/>
    </source>
</evidence>
<proteinExistence type="inferred from homology"/>
<dbReference type="GO" id="GO:0004222">
    <property type="term" value="F:metalloendopeptidase activity"/>
    <property type="evidence" value="ECO:0007669"/>
    <property type="project" value="InterPro"/>
</dbReference>
<evidence type="ECO:0000256" key="9">
    <source>
        <dbReference type="SAM" id="Phobius"/>
    </source>
</evidence>
<dbReference type="InterPro" id="IPR018497">
    <property type="entry name" value="Peptidase_M13_C"/>
</dbReference>
<keyword evidence="5" id="KW-0479">Metal-binding</keyword>
<feature type="transmembrane region" description="Helical" evidence="9">
    <location>
        <begin position="68"/>
        <end position="90"/>
    </location>
</feature>
<dbReference type="InterPro" id="IPR042089">
    <property type="entry name" value="Peptidase_M13_dom_2"/>
</dbReference>
<dbReference type="CDD" id="cd08662">
    <property type="entry name" value="M13"/>
    <property type="match status" value="1"/>
</dbReference>
<sequence>MAAAKPHDMNGGSEMDPCLMLDGHRKAKFAEDGNSVDVDTPKGIARKSALHRAETYLREKTELNRRQLIFVLATVFVLFLLLIVVIVLAACWPRSTHAKDFPVCRLPACLQASAQMLHMMNESVSPCHDIRSFSCGAWLNDHPLPSTRSIWNQNKQLEFATRQRIRELINTMPHENRITSVSWKVKHFYESCMSLDNLEADKAQPLRKTITQLGGWHVLRDFDMLSWDFPRVLEILHKDYGVSPFFKISVVVDARDPSQNIIQVSPSGLGLPDRSYYYRGTNNPVVIAYKRYLKDMVQLLGATGPDASSFAEEMFHFEKRIAEITPSLDELQDPATTYNRITLEALKSHAQSIPLLQILNAMFPKKNIAETTEILVVSRQYLGTISRIISTTDRSALNNYVLWTFASAYLPYLSQEYTEIVNEYIKGLTGLSEPVPRWEICVSTLQKFMGLAVAAMYQKAESDTEQKRKIVTEMFDDLRGVISEEVSASNWMPEELKDHVFQKVATMGIQVGFPQFMLENSYLENYYYDFYIHKKDFFTNIKYGVVFIRRDDALRRYKVPSEENRWSDSLIGSDVVYEPTANRIIVPLSLLQPPFFQGYLSRAMLYGTLGVRLSSAIVASTTLYGGVLADSHGRLLLPETPSMNIDGSSMPSSIHAQAKAAARRAQLCLVHSLASTESETDRIRVNRTAHQVNTNINAVSLSYRTMMRTSKVLPHVHQPALETYEDDALFFISYTQMTCSQAAPQQQDMDEVVNYQLDDVFLLRLTMREQQAFSKAFDCSRESLLYSRTSCVKY</sequence>
<gene>
    <name evidence="12" type="ORF">CLODIP_2_CD06749</name>
</gene>
<dbReference type="GO" id="GO:0005886">
    <property type="term" value="C:plasma membrane"/>
    <property type="evidence" value="ECO:0007669"/>
    <property type="project" value="UniProtKB-SubCell"/>
</dbReference>
<name>A0A8S1CCT9_9INSE</name>
<evidence type="ECO:0000256" key="5">
    <source>
        <dbReference type="ARBA" id="ARBA00022723"/>
    </source>
</evidence>
<evidence type="ECO:0000256" key="4">
    <source>
        <dbReference type="ARBA" id="ARBA00022670"/>
    </source>
</evidence>
<keyword evidence="7" id="KW-0862">Zinc</keyword>
<dbReference type="GO" id="GO:0016485">
    <property type="term" value="P:protein processing"/>
    <property type="evidence" value="ECO:0007669"/>
    <property type="project" value="TreeGrafter"/>
</dbReference>
<dbReference type="EMBL" id="CADEPI010000019">
    <property type="protein sequence ID" value="CAB3365147.1"/>
    <property type="molecule type" value="Genomic_DNA"/>
</dbReference>
<keyword evidence="6" id="KW-0378">Hydrolase</keyword>
<dbReference type="InterPro" id="IPR008753">
    <property type="entry name" value="Peptidase_M13_N"/>
</dbReference>
<evidence type="ECO:0000256" key="7">
    <source>
        <dbReference type="ARBA" id="ARBA00022833"/>
    </source>
</evidence>
<evidence type="ECO:0000313" key="12">
    <source>
        <dbReference type="EMBL" id="CAB3365147.1"/>
    </source>
</evidence>
<comment type="cofactor">
    <cofactor evidence="1">
        <name>Zn(2+)</name>
        <dbReference type="ChEBI" id="CHEBI:29105"/>
    </cofactor>
</comment>
<dbReference type="PROSITE" id="PS51885">
    <property type="entry name" value="NEPRILYSIN"/>
    <property type="match status" value="1"/>
</dbReference>